<comment type="subcellular location">
    <subcellularLocation>
        <location evidence="1">Secreted</location>
    </subcellularLocation>
</comment>
<dbReference type="PANTHER" id="PTHR48489">
    <property type="entry name" value="INTERLEUKIN-3"/>
    <property type="match status" value="1"/>
</dbReference>
<dbReference type="GO" id="GO:0005615">
    <property type="term" value="C:extracellular space"/>
    <property type="evidence" value="ECO:0007669"/>
    <property type="project" value="UniProtKB-KW"/>
</dbReference>
<evidence type="ECO:0000256" key="5">
    <source>
        <dbReference type="ARBA" id="ARBA00022525"/>
    </source>
</evidence>
<feature type="signal peptide" evidence="12">
    <location>
        <begin position="1"/>
        <end position="26"/>
    </location>
</feature>
<evidence type="ECO:0000256" key="11">
    <source>
        <dbReference type="ARBA" id="ARBA00033034"/>
    </source>
</evidence>
<dbReference type="KEGG" id="dord:105998923"/>
<dbReference type="Gene3D" id="1.20.1250.10">
    <property type="match status" value="1"/>
</dbReference>
<dbReference type="CTD" id="3562"/>
<dbReference type="InterPro" id="IPR002183">
    <property type="entry name" value="IL-3"/>
</dbReference>
<feature type="chain" id="PRO_5010222726" description="Interleukin-3" evidence="12">
    <location>
        <begin position="27"/>
        <end position="142"/>
    </location>
</feature>
<dbReference type="GO" id="GO:0006955">
    <property type="term" value="P:immune response"/>
    <property type="evidence" value="ECO:0007669"/>
    <property type="project" value="InterPro"/>
</dbReference>
<proteinExistence type="inferred from homology"/>
<evidence type="ECO:0000313" key="13">
    <source>
        <dbReference type="Proteomes" id="UP000081671"/>
    </source>
</evidence>
<dbReference type="GO" id="GO:0008083">
    <property type="term" value="F:growth factor activity"/>
    <property type="evidence" value="ECO:0007669"/>
    <property type="project" value="UniProtKB-KW"/>
</dbReference>
<dbReference type="GO" id="GO:0005125">
    <property type="term" value="F:cytokine activity"/>
    <property type="evidence" value="ECO:0007669"/>
    <property type="project" value="UniProtKB-KW"/>
</dbReference>
<evidence type="ECO:0000313" key="14">
    <source>
        <dbReference type="RefSeq" id="XP_012889234.1"/>
    </source>
</evidence>
<dbReference type="RefSeq" id="XP_012889234.1">
    <property type="nucleotide sequence ID" value="XM_013033780.1"/>
</dbReference>
<dbReference type="PANTHER" id="PTHR48489:SF1">
    <property type="entry name" value="INTERLEUKIN-3"/>
    <property type="match status" value="1"/>
</dbReference>
<keyword evidence="13" id="KW-1185">Reference proteome</keyword>
<evidence type="ECO:0000256" key="8">
    <source>
        <dbReference type="ARBA" id="ARBA00030364"/>
    </source>
</evidence>
<dbReference type="Pfam" id="PF02059">
    <property type="entry name" value="IL3"/>
    <property type="match status" value="1"/>
</dbReference>
<comment type="similarity">
    <text evidence="2">Belongs to the IL-3 family.</text>
</comment>
<keyword evidence="7" id="KW-0339">Growth factor</keyword>
<evidence type="ECO:0000256" key="6">
    <source>
        <dbReference type="ARBA" id="ARBA00022729"/>
    </source>
</evidence>
<dbReference type="InterPro" id="IPR009079">
    <property type="entry name" value="4_helix_cytokine-like_core"/>
</dbReference>
<dbReference type="Proteomes" id="UP000081671">
    <property type="component" value="Unplaced"/>
</dbReference>
<evidence type="ECO:0000256" key="10">
    <source>
        <dbReference type="ARBA" id="ARBA00032468"/>
    </source>
</evidence>
<sequence length="142" mass="16141">MQPTRPNSSSLQILLLLLFLFRSGFQAPTTLQDTTQPPSNSKPVNCSLFVIELEYLLDNKFTEPIISEFELQLMDTSLLKPNLCAFLEAAKTLNDVTNIKIRKNLEILRQCLPEPTPLLMGGPIFITEDDPNDFRKKLKSFI</sequence>
<dbReference type="AlphaFoldDB" id="A0A1S3GLX2"/>
<evidence type="ECO:0000256" key="12">
    <source>
        <dbReference type="SAM" id="SignalP"/>
    </source>
</evidence>
<gene>
    <name evidence="14" type="primary">Il3</name>
</gene>
<reference evidence="14" key="1">
    <citation type="submission" date="2025-08" db="UniProtKB">
        <authorList>
            <consortium name="RefSeq"/>
        </authorList>
    </citation>
    <scope>IDENTIFICATION</scope>
    <source>
        <tissue evidence="14">Kidney</tissue>
    </source>
</reference>
<keyword evidence="6 12" id="KW-0732">Signal</keyword>
<accession>A0A1S3GLX2</accession>
<keyword evidence="4" id="KW-0202">Cytokine</keyword>
<keyword evidence="5" id="KW-0964">Secreted</keyword>
<name>A0A1S3GLX2_DIPOR</name>
<evidence type="ECO:0000256" key="7">
    <source>
        <dbReference type="ARBA" id="ARBA00023030"/>
    </source>
</evidence>
<evidence type="ECO:0000256" key="2">
    <source>
        <dbReference type="ARBA" id="ARBA00008547"/>
    </source>
</evidence>
<evidence type="ECO:0000256" key="9">
    <source>
        <dbReference type="ARBA" id="ARBA00031944"/>
    </source>
</evidence>
<dbReference type="GeneID" id="105998923"/>
<dbReference type="GO" id="GO:0005135">
    <property type="term" value="F:interleukin-3 receptor binding"/>
    <property type="evidence" value="ECO:0007669"/>
    <property type="project" value="InterPro"/>
</dbReference>
<evidence type="ECO:0000256" key="1">
    <source>
        <dbReference type="ARBA" id="ARBA00004613"/>
    </source>
</evidence>
<evidence type="ECO:0000256" key="3">
    <source>
        <dbReference type="ARBA" id="ARBA00019466"/>
    </source>
</evidence>
<dbReference type="InParanoid" id="A0A1S3GLX2"/>
<evidence type="ECO:0000256" key="4">
    <source>
        <dbReference type="ARBA" id="ARBA00022514"/>
    </source>
</evidence>
<protein>
    <recommendedName>
        <fullName evidence="3">Interleukin-3</fullName>
    </recommendedName>
    <alternativeName>
        <fullName evidence="9">Hematopoietic growth factor</fullName>
    </alternativeName>
    <alternativeName>
        <fullName evidence="8">Mast cell growth factor</fullName>
    </alternativeName>
    <alternativeName>
        <fullName evidence="11">Multipotential colony-stimulating factor</fullName>
    </alternativeName>
    <alternativeName>
        <fullName evidence="10">P-cell-stimulating factor</fullName>
    </alternativeName>
</protein>
<dbReference type="SUPFAM" id="SSF47266">
    <property type="entry name" value="4-helical cytokines"/>
    <property type="match status" value="1"/>
</dbReference>
<organism evidence="13 14">
    <name type="scientific">Dipodomys ordii</name>
    <name type="common">Ord's kangaroo rat</name>
    <dbReference type="NCBI Taxonomy" id="10020"/>
    <lineage>
        <taxon>Eukaryota</taxon>
        <taxon>Metazoa</taxon>
        <taxon>Chordata</taxon>
        <taxon>Craniata</taxon>
        <taxon>Vertebrata</taxon>
        <taxon>Euteleostomi</taxon>
        <taxon>Mammalia</taxon>
        <taxon>Eutheria</taxon>
        <taxon>Euarchontoglires</taxon>
        <taxon>Glires</taxon>
        <taxon>Rodentia</taxon>
        <taxon>Castorimorpha</taxon>
        <taxon>Heteromyidae</taxon>
        <taxon>Dipodomyinae</taxon>
        <taxon>Dipodomys</taxon>
    </lineage>
</organism>